<dbReference type="EMBL" id="LR134355">
    <property type="protein sequence ID" value="VEG45562.1"/>
    <property type="molecule type" value="Genomic_DNA"/>
</dbReference>
<dbReference type="Proteomes" id="UP000282551">
    <property type="component" value="Chromosome"/>
</dbReference>
<proteinExistence type="predicted"/>
<feature type="domain" description="VOC" evidence="1">
    <location>
        <begin position="4"/>
        <end position="113"/>
    </location>
</feature>
<dbReference type="GO" id="GO:0051213">
    <property type="term" value="F:dioxygenase activity"/>
    <property type="evidence" value="ECO:0007669"/>
    <property type="project" value="UniProtKB-KW"/>
</dbReference>
<dbReference type="AlphaFoldDB" id="A0A3S4RPF8"/>
<reference evidence="2 3" key="1">
    <citation type="submission" date="2018-12" db="EMBL/GenBank/DDBJ databases">
        <authorList>
            <consortium name="Pathogen Informatics"/>
        </authorList>
    </citation>
    <scope>NUCLEOTIDE SEQUENCE [LARGE SCALE GENOMIC DNA]</scope>
    <source>
        <strain evidence="2 3">NCTC10485</strain>
    </source>
</reference>
<dbReference type="Pfam" id="PF18029">
    <property type="entry name" value="Glyoxalase_6"/>
    <property type="match status" value="1"/>
</dbReference>
<dbReference type="PANTHER" id="PTHR35908">
    <property type="entry name" value="HYPOTHETICAL FUSION PROTEIN"/>
    <property type="match status" value="1"/>
</dbReference>
<accession>A0A3S4RPF8</accession>
<dbReference type="OrthoDB" id="3212826at2"/>
<name>A0A3S4RPF8_MYCCI</name>
<sequence length="113" mass="12282">MALLVENLTIDTHDPDRLADWWARALGAEAAALVPGEFVTVALPGGLTLGFQHVDDPTPGKNRLHLDFKAEDVETEVERLVSLGATETARHSFGDDFRWVVLADPDGNLFCVG</sequence>
<dbReference type="CDD" id="cd06587">
    <property type="entry name" value="VOC"/>
    <property type="match status" value="1"/>
</dbReference>
<dbReference type="RefSeq" id="WP_126332417.1">
    <property type="nucleotide sequence ID" value="NZ_AP022604.1"/>
</dbReference>
<dbReference type="InterPro" id="IPR029068">
    <property type="entry name" value="Glyas_Bleomycin-R_OHBP_Dase"/>
</dbReference>
<keyword evidence="2" id="KW-0223">Dioxygenase</keyword>
<dbReference type="InterPro" id="IPR041581">
    <property type="entry name" value="Glyoxalase_6"/>
</dbReference>
<dbReference type="PROSITE" id="PS51819">
    <property type="entry name" value="VOC"/>
    <property type="match status" value="1"/>
</dbReference>
<protein>
    <submittedName>
        <fullName evidence="2">Glyoxalase/bleomycin resistance protein/dioxygenase</fullName>
    </submittedName>
</protein>
<dbReference type="InterPro" id="IPR037523">
    <property type="entry name" value="VOC_core"/>
</dbReference>
<gene>
    <name evidence="2" type="ORF">NCTC10485_00650</name>
</gene>
<dbReference type="SUPFAM" id="SSF54593">
    <property type="entry name" value="Glyoxalase/Bleomycin resistance protein/Dihydroxybiphenyl dioxygenase"/>
    <property type="match status" value="1"/>
</dbReference>
<evidence type="ECO:0000259" key="1">
    <source>
        <dbReference type="PROSITE" id="PS51819"/>
    </source>
</evidence>
<evidence type="ECO:0000313" key="2">
    <source>
        <dbReference type="EMBL" id="VEG45562.1"/>
    </source>
</evidence>
<keyword evidence="2" id="KW-0560">Oxidoreductase</keyword>
<dbReference type="PANTHER" id="PTHR35908:SF1">
    <property type="entry name" value="CONSERVED PROTEIN"/>
    <property type="match status" value="1"/>
</dbReference>
<dbReference type="Gene3D" id="3.10.180.10">
    <property type="entry name" value="2,3-Dihydroxybiphenyl 1,2-Dioxygenase, domain 1"/>
    <property type="match status" value="1"/>
</dbReference>
<keyword evidence="3" id="KW-1185">Reference proteome</keyword>
<organism evidence="2 3">
    <name type="scientific">Mycolicibacterium chitae</name>
    <name type="common">Mycobacterium chitae</name>
    <dbReference type="NCBI Taxonomy" id="1792"/>
    <lineage>
        <taxon>Bacteria</taxon>
        <taxon>Bacillati</taxon>
        <taxon>Actinomycetota</taxon>
        <taxon>Actinomycetes</taxon>
        <taxon>Mycobacteriales</taxon>
        <taxon>Mycobacteriaceae</taxon>
        <taxon>Mycolicibacterium</taxon>
    </lineage>
</organism>
<evidence type="ECO:0000313" key="3">
    <source>
        <dbReference type="Proteomes" id="UP000282551"/>
    </source>
</evidence>